<dbReference type="InterPro" id="IPR013766">
    <property type="entry name" value="Thioredoxin_domain"/>
</dbReference>
<evidence type="ECO:0000256" key="2">
    <source>
        <dbReference type="ARBA" id="ARBA00022748"/>
    </source>
</evidence>
<name>A0A6J4UJ22_9BACT</name>
<dbReference type="PROSITE" id="PS00194">
    <property type="entry name" value="THIOREDOXIN_1"/>
    <property type="match status" value="1"/>
</dbReference>
<dbReference type="GO" id="GO:0017004">
    <property type="term" value="P:cytochrome complex assembly"/>
    <property type="evidence" value="ECO:0007669"/>
    <property type="project" value="UniProtKB-KW"/>
</dbReference>
<keyword evidence="3" id="KW-1015">Disulfide bond</keyword>
<sequence>MTLADTEAELAEHGRIGYGRYGSASPIVLGALIVVVVAAIGIASLRDRLDGASVNGVQEGTRIAPPIELTLLDGAAWRLSDHRGKVVVLNFWASWCEPCKQEMPAFQQVAARGGTADLEVLGVGAKLDRDEDVRSFVRQYGVTYAIGRDLGGDDRGRGTIERDYGVIGYPATFFISPDGTISAVVMGAIEVDRLQTYIDAART</sequence>
<reference evidence="7" key="1">
    <citation type="submission" date="2020-02" db="EMBL/GenBank/DDBJ databases">
        <authorList>
            <person name="Meier V. D."/>
        </authorList>
    </citation>
    <scope>NUCLEOTIDE SEQUENCE</scope>
    <source>
        <strain evidence="7">AVDCRST_MAG87</strain>
    </source>
</reference>
<comment type="subcellular location">
    <subcellularLocation>
        <location evidence="1">Cell envelope</location>
    </subcellularLocation>
</comment>
<proteinExistence type="predicted"/>
<evidence type="ECO:0000256" key="5">
    <source>
        <dbReference type="SAM" id="Phobius"/>
    </source>
</evidence>
<dbReference type="Gene3D" id="3.40.30.10">
    <property type="entry name" value="Glutaredoxin"/>
    <property type="match status" value="1"/>
</dbReference>
<dbReference type="GO" id="GO:0016491">
    <property type="term" value="F:oxidoreductase activity"/>
    <property type="evidence" value="ECO:0007669"/>
    <property type="project" value="InterPro"/>
</dbReference>
<organism evidence="7">
    <name type="scientific">uncultured Thermomicrobiales bacterium</name>
    <dbReference type="NCBI Taxonomy" id="1645740"/>
    <lineage>
        <taxon>Bacteria</taxon>
        <taxon>Pseudomonadati</taxon>
        <taxon>Thermomicrobiota</taxon>
        <taxon>Thermomicrobia</taxon>
        <taxon>Thermomicrobiales</taxon>
        <taxon>environmental samples</taxon>
    </lineage>
</organism>
<keyword evidence="5" id="KW-1133">Transmembrane helix</keyword>
<dbReference type="PROSITE" id="PS51352">
    <property type="entry name" value="THIOREDOXIN_2"/>
    <property type="match status" value="1"/>
</dbReference>
<dbReference type="EMBL" id="CADCWJ010000194">
    <property type="protein sequence ID" value="CAA9550160.1"/>
    <property type="molecule type" value="Genomic_DNA"/>
</dbReference>
<keyword evidence="5" id="KW-0472">Membrane</keyword>
<dbReference type="InterPro" id="IPR050553">
    <property type="entry name" value="Thioredoxin_ResA/DsbE_sf"/>
</dbReference>
<gene>
    <name evidence="7" type="ORF">AVDCRST_MAG87-801</name>
</gene>
<keyword evidence="5" id="KW-0812">Transmembrane</keyword>
<accession>A0A6J4UJ22</accession>
<feature type="transmembrane region" description="Helical" evidence="5">
    <location>
        <begin position="27"/>
        <end position="45"/>
    </location>
</feature>
<evidence type="ECO:0000256" key="1">
    <source>
        <dbReference type="ARBA" id="ARBA00004196"/>
    </source>
</evidence>
<feature type="domain" description="Thioredoxin" evidence="6">
    <location>
        <begin position="58"/>
        <end position="203"/>
    </location>
</feature>
<dbReference type="CDD" id="cd02966">
    <property type="entry name" value="TlpA_like_family"/>
    <property type="match status" value="1"/>
</dbReference>
<dbReference type="GO" id="GO:0030313">
    <property type="term" value="C:cell envelope"/>
    <property type="evidence" value="ECO:0007669"/>
    <property type="project" value="UniProtKB-SubCell"/>
</dbReference>
<dbReference type="SUPFAM" id="SSF52833">
    <property type="entry name" value="Thioredoxin-like"/>
    <property type="match status" value="1"/>
</dbReference>
<dbReference type="InterPro" id="IPR017937">
    <property type="entry name" value="Thioredoxin_CS"/>
</dbReference>
<dbReference type="InterPro" id="IPR036249">
    <property type="entry name" value="Thioredoxin-like_sf"/>
</dbReference>
<evidence type="ECO:0000256" key="3">
    <source>
        <dbReference type="ARBA" id="ARBA00023157"/>
    </source>
</evidence>
<dbReference type="AlphaFoldDB" id="A0A6J4UJ22"/>
<keyword evidence="2" id="KW-0201">Cytochrome c-type biogenesis</keyword>
<protein>
    <recommendedName>
        <fullName evidence="6">Thioredoxin domain-containing protein</fullName>
    </recommendedName>
</protein>
<evidence type="ECO:0000313" key="7">
    <source>
        <dbReference type="EMBL" id="CAA9550160.1"/>
    </source>
</evidence>
<evidence type="ECO:0000256" key="4">
    <source>
        <dbReference type="ARBA" id="ARBA00023284"/>
    </source>
</evidence>
<dbReference type="PANTHER" id="PTHR42852">
    <property type="entry name" value="THIOL:DISULFIDE INTERCHANGE PROTEIN DSBE"/>
    <property type="match status" value="1"/>
</dbReference>
<dbReference type="InterPro" id="IPR000866">
    <property type="entry name" value="AhpC/TSA"/>
</dbReference>
<dbReference type="GO" id="GO:0016209">
    <property type="term" value="F:antioxidant activity"/>
    <property type="evidence" value="ECO:0007669"/>
    <property type="project" value="InterPro"/>
</dbReference>
<keyword evidence="4" id="KW-0676">Redox-active center</keyword>
<dbReference type="PANTHER" id="PTHR42852:SF6">
    <property type="entry name" value="THIOL:DISULFIDE INTERCHANGE PROTEIN DSBE"/>
    <property type="match status" value="1"/>
</dbReference>
<dbReference type="Pfam" id="PF00578">
    <property type="entry name" value="AhpC-TSA"/>
    <property type="match status" value="1"/>
</dbReference>
<evidence type="ECO:0000259" key="6">
    <source>
        <dbReference type="PROSITE" id="PS51352"/>
    </source>
</evidence>